<dbReference type="InterPro" id="IPR009030">
    <property type="entry name" value="Growth_fac_rcpt_cys_sf"/>
</dbReference>
<dbReference type="EC" id="2.7.10.1" evidence="22"/>
<dbReference type="GO" id="GO:0042593">
    <property type="term" value="P:glucose homeostasis"/>
    <property type="evidence" value="ECO:0007669"/>
    <property type="project" value="TreeGrafter"/>
</dbReference>
<dbReference type="GO" id="GO:0005899">
    <property type="term" value="C:insulin receptor complex"/>
    <property type="evidence" value="ECO:0007669"/>
    <property type="project" value="TreeGrafter"/>
</dbReference>
<keyword evidence="29" id="KW-1185">Reference proteome</keyword>
<dbReference type="Pfam" id="PF00041">
    <property type="entry name" value="fn3"/>
    <property type="match status" value="1"/>
</dbReference>
<dbReference type="GO" id="GO:0051897">
    <property type="term" value="P:positive regulation of phosphatidylinositol 3-kinase/protein kinase B signal transduction"/>
    <property type="evidence" value="ECO:0007669"/>
    <property type="project" value="TreeGrafter"/>
</dbReference>
<evidence type="ECO:0000256" key="20">
    <source>
        <dbReference type="ARBA" id="ARBA00051243"/>
    </source>
</evidence>
<comment type="catalytic activity">
    <reaction evidence="20 22">
        <text>L-tyrosyl-[protein] + ATP = O-phospho-L-tyrosyl-[protein] + ADP + H(+)</text>
        <dbReference type="Rhea" id="RHEA:10596"/>
        <dbReference type="Rhea" id="RHEA-COMP:10136"/>
        <dbReference type="Rhea" id="RHEA-COMP:20101"/>
        <dbReference type="ChEBI" id="CHEBI:15378"/>
        <dbReference type="ChEBI" id="CHEBI:30616"/>
        <dbReference type="ChEBI" id="CHEBI:46858"/>
        <dbReference type="ChEBI" id="CHEBI:61978"/>
        <dbReference type="ChEBI" id="CHEBI:456216"/>
        <dbReference type="EC" id="2.7.10.1"/>
    </reaction>
</comment>
<dbReference type="SUPFAM" id="SSF52058">
    <property type="entry name" value="L domain-like"/>
    <property type="match status" value="2"/>
</dbReference>
<dbReference type="Gene3D" id="2.60.40.10">
    <property type="entry name" value="Immunoglobulins"/>
    <property type="match status" value="4"/>
</dbReference>
<feature type="domain" description="Fibronectin type-III" evidence="27">
    <location>
        <begin position="896"/>
        <end position="994"/>
    </location>
</feature>
<feature type="domain" description="Fibronectin type-III" evidence="27">
    <location>
        <begin position="501"/>
        <end position="618"/>
    </location>
</feature>
<gene>
    <name evidence="28" type="ORF">CHS0354_014288</name>
</gene>
<keyword evidence="12 21" id="KW-0067">ATP-binding</keyword>
<keyword evidence="5" id="KW-0165">Cleavage on pair of basic residues</keyword>
<evidence type="ECO:0000256" key="12">
    <source>
        <dbReference type="ARBA" id="ARBA00022840"/>
    </source>
</evidence>
<feature type="compositionally biased region" description="Polar residues" evidence="23">
    <location>
        <begin position="1442"/>
        <end position="1454"/>
    </location>
</feature>
<dbReference type="InterPro" id="IPR036116">
    <property type="entry name" value="FN3_sf"/>
</dbReference>
<feature type="chain" id="PRO_5042109322" description="Tyrosine-protein kinase receptor" evidence="25">
    <location>
        <begin position="26"/>
        <end position="1499"/>
    </location>
</feature>
<dbReference type="CDD" id="cd05032">
    <property type="entry name" value="PTKc_InsR_like"/>
    <property type="match status" value="1"/>
</dbReference>
<dbReference type="InterPro" id="IPR017441">
    <property type="entry name" value="Protein_kinase_ATP_BS"/>
</dbReference>
<comment type="subcellular location">
    <subcellularLocation>
        <location evidence="2">Membrane</location>
        <topology evidence="2">Single-pass type I membrane protein</topology>
    </subcellularLocation>
</comment>
<evidence type="ECO:0000313" key="29">
    <source>
        <dbReference type="Proteomes" id="UP001195483"/>
    </source>
</evidence>
<dbReference type="GO" id="GO:0046872">
    <property type="term" value="F:metal ion binding"/>
    <property type="evidence" value="ECO:0007669"/>
    <property type="project" value="UniProtKB-KW"/>
</dbReference>
<feature type="region of interest" description="Disordered" evidence="23">
    <location>
        <begin position="678"/>
        <end position="700"/>
    </location>
</feature>
<dbReference type="Proteomes" id="UP001195483">
    <property type="component" value="Unassembled WGS sequence"/>
</dbReference>
<dbReference type="FunFam" id="3.30.200.20:FF:000026">
    <property type="entry name" value="Tyrosine-protein kinase receptor"/>
    <property type="match status" value="1"/>
</dbReference>
<evidence type="ECO:0000256" key="25">
    <source>
        <dbReference type="SAM" id="SignalP"/>
    </source>
</evidence>
<dbReference type="GO" id="GO:0030424">
    <property type="term" value="C:axon"/>
    <property type="evidence" value="ECO:0007669"/>
    <property type="project" value="TreeGrafter"/>
</dbReference>
<dbReference type="CDD" id="cd00064">
    <property type="entry name" value="FU"/>
    <property type="match status" value="1"/>
</dbReference>
<keyword evidence="14 24" id="KW-0472">Membrane</keyword>
<dbReference type="Gene3D" id="1.10.510.10">
    <property type="entry name" value="Transferase(Phosphotransferase) domain 1"/>
    <property type="match status" value="1"/>
</dbReference>
<dbReference type="SUPFAM" id="SSF56112">
    <property type="entry name" value="Protein kinase-like (PK-like)"/>
    <property type="match status" value="1"/>
</dbReference>
<dbReference type="Pfam" id="PF07714">
    <property type="entry name" value="PK_Tyr_Ser-Thr"/>
    <property type="match status" value="1"/>
</dbReference>
<keyword evidence="8 25" id="KW-0732">Signal</keyword>
<evidence type="ECO:0000256" key="24">
    <source>
        <dbReference type="SAM" id="Phobius"/>
    </source>
</evidence>
<proteinExistence type="inferred from homology"/>
<feature type="region of interest" description="Disordered" evidence="23">
    <location>
        <begin position="790"/>
        <end position="830"/>
    </location>
</feature>
<dbReference type="PROSITE" id="PS50011">
    <property type="entry name" value="PROTEIN_KINASE_DOM"/>
    <property type="match status" value="1"/>
</dbReference>
<dbReference type="InterPro" id="IPR000494">
    <property type="entry name" value="Rcpt_L-dom"/>
</dbReference>
<keyword evidence="10 21" id="KW-0547">Nucleotide-binding</keyword>
<dbReference type="SMART" id="SM00261">
    <property type="entry name" value="FU"/>
    <property type="match status" value="1"/>
</dbReference>
<dbReference type="InterPro" id="IPR008266">
    <property type="entry name" value="Tyr_kinase_AS"/>
</dbReference>
<evidence type="ECO:0000256" key="2">
    <source>
        <dbReference type="ARBA" id="ARBA00004479"/>
    </source>
</evidence>
<comment type="similarity">
    <text evidence="22">Belongs to the protein kinase superfamily. Tyr protein kinase family. Insulin receptor subfamily.</text>
</comment>
<evidence type="ECO:0000256" key="10">
    <source>
        <dbReference type="ARBA" id="ARBA00022741"/>
    </source>
</evidence>
<feature type="compositionally biased region" description="Basic and acidic residues" evidence="23">
    <location>
        <begin position="685"/>
        <end position="694"/>
    </location>
</feature>
<dbReference type="PROSITE" id="PS00239">
    <property type="entry name" value="RECEPTOR_TYR_KIN_II"/>
    <property type="match status" value="1"/>
</dbReference>
<evidence type="ECO:0000256" key="19">
    <source>
        <dbReference type="ARBA" id="ARBA00023211"/>
    </source>
</evidence>
<keyword evidence="9" id="KW-0677">Repeat</keyword>
<dbReference type="GO" id="GO:0005009">
    <property type="term" value="F:insulin receptor activity"/>
    <property type="evidence" value="ECO:0007669"/>
    <property type="project" value="TreeGrafter"/>
</dbReference>
<dbReference type="InterPro" id="IPR006212">
    <property type="entry name" value="Furin_repeat"/>
</dbReference>
<protein>
    <recommendedName>
        <fullName evidence="22">Tyrosine-protein kinase receptor</fullName>
        <ecNumber evidence="22">2.7.10.1</ecNumber>
    </recommendedName>
</protein>
<dbReference type="SMART" id="SM00060">
    <property type="entry name" value="FN3"/>
    <property type="match status" value="3"/>
</dbReference>
<reference evidence="28" key="2">
    <citation type="journal article" date="2021" name="Genome Biol. Evol.">
        <title>Developing a high-quality reference genome for a parasitic bivalve with doubly uniparental inheritance (Bivalvia: Unionida).</title>
        <authorList>
            <person name="Smith C.H."/>
        </authorList>
    </citation>
    <scope>NUCLEOTIDE SEQUENCE</scope>
    <source>
        <strain evidence="28">CHS0354</strain>
        <tissue evidence="28">Mantle</tissue>
    </source>
</reference>
<dbReference type="PROSITE" id="PS50853">
    <property type="entry name" value="FN3"/>
    <property type="match status" value="3"/>
</dbReference>
<keyword evidence="6 22" id="KW-0812">Transmembrane</keyword>
<evidence type="ECO:0000256" key="17">
    <source>
        <dbReference type="ARBA" id="ARBA00023170"/>
    </source>
</evidence>
<dbReference type="InterPro" id="IPR003961">
    <property type="entry name" value="FN3_dom"/>
</dbReference>
<dbReference type="SMART" id="SM00219">
    <property type="entry name" value="TyrKc"/>
    <property type="match status" value="1"/>
</dbReference>
<dbReference type="Gene3D" id="3.80.20.20">
    <property type="entry name" value="Receptor L-domain"/>
    <property type="match status" value="2"/>
</dbReference>
<evidence type="ECO:0000256" key="3">
    <source>
        <dbReference type="ARBA" id="ARBA00022553"/>
    </source>
</evidence>
<comment type="caution">
    <text evidence="28">The sequence shown here is derived from an EMBL/GenBank/DDBJ whole genome shotgun (WGS) entry which is preliminary data.</text>
</comment>
<keyword evidence="4" id="KW-0808">Transferase</keyword>
<feature type="binding site" evidence="21">
    <location>
        <position position="1096"/>
    </location>
    <ligand>
        <name>ATP</name>
        <dbReference type="ChEBI" id="CHEBI:30616"/>
    </ligand>
</feature>
<dbReference type="SUPFAM" id="SSF57184">
    <property type="entry name" value="Growth factor receptor domain"/>
    <property type="match status" value="1"/>
</dbReference>
<dbReference type="PANTHER" id="PTHR24416:SF525">
    <property type="entry name" value="INSULIN-LIKE RECEPTOR"/>
    <property type="match status" value="1"/>
</dbReference>
<dbReference type="InterPro" id="IPR002011">
    <property type="entry name" value="Tyr_kinase_rcpt_2_CS"/>
</dbReference>
<evidence type="ECO:0000256" key="16">
    <source>
        <dbReference type="ARBA" id="ARBA00023157"/>
    </source>
</evidence>
<dbReference type="GO" id="GO:0005524">
    <property type="term" value="F:ATP binding"/>
    <property type="evidence" value="ECO:0007669"/>
    <property type="project" value="UniProtKB-UniRule"/>
</dbReference>
<dbReference type="GO" id="GO:0043560">
    <property type="term" value="F:insulin receptor substrate binding"/>
    <property type="evidence" value="ECO:0007669"/>
    <property type="project" value="TreeGrafter"/>
</dbReference>
<sequence length="1499" mass="169269">MATFNIFRGQFLLLVFLCLVWRGSQNLIGRATEDNYSHPGRSKAKGACGNIDIRNKVENFIILQNCTVIEGTLQILLIDYAKPKDYENISFPDLVEITDYLLLYRVYGLKSLRNIFPNLAVIRGEKLFSNYALIAFEMPNLEELGLVKLTTIMRGAVRLEKNPNLCYIETVDWSRIAKGIEASEHFFKNNRDIKECINTCPAYCPVSRDGNRRCWTLEHCQTMLDCPDGCEYCNEGICCNENCIGGCSGPKDTNCTACKNVLDAVQPVCAKRCSPGTYKFMNRRCLLDTQCLNFTDYGVKELMLVNSTSYNQQKECVPECPPKYIPDKNNSSLCVPCQGKCPKVCSGKIIDSINSAQQLKGCTTITGPLEISIMGGSSVGQELENNLAEIEVVTHYIRIYRSHALLSLHFFKNLREIQGKEQYSGRYALAVFENSNLQQLFTEEVTKNLGIHNGSVWFHYNSKLCIKIIRQLLEPLNLLNKTTEVDVSPSTNGDRMTCHMQVLNLTVLTPLPQIAMLHWTPYRTADERQLISYTINYKEAPERNVAIYQGRDACSSDLWRTVEEKPSPGGLNDTVHVTAILPNLKSWTQYAVYVQTLTISNAQEGGITPLVYFRTVPDMPTYPVNLKVTSEITGELRVTWDPPKSPNGNVTHYEVYWQKQDLDAAKYDVRDYCTNPLVDSSKGQKGQEDKDDSKQNQTISGCCTCPKTKQELANEEREREMEIKFQDYLQNEVYIKRLEYPASTIQPTKAQMTLRLRKNLGLLGSSPIDTSNFTIQPTEVVNNSLTVEKPFNRTSSSTNHLTTTEKTSSASSLTESTPSPSNGTIPQPKENPYLKAVVYGEREIYLLNLSHFEDYSIEVIACQERDQVNKHKLCSNRAIITGRTLPDETADNINMSTVNHTVSTNRTGEVKIQWSDPPHPNGLILTYEIEYSRANIKNIKPNIICIPHKTYRIHGGHTLDKLELGFNYTYRIRATSLAGNGSWTEPMFFSLPPEEPGVSYITVIAIIIPVLIVIVVLIVVATCWYFRIKLKRVPDTYISTNANYYPGYDVYVPDEWEVDRDKVKLLRELGQGSFGMVYEGIVCDLNGQEKIRIAVKTVNENATDYERLMFLKEASIMKAFECHHVVRLIGVVSKSQPALVLMELMANDLKNFLRMHRPDEEDNEGRLPPTLKRILLMAGQIADGMAYLADKKYVHRDLAARNCMVAEDLTVKIGDFGMTRDIYETDYYRKGDRGLLPVRWMAPESLRDGVFTSMSDVWSFGVVLWEMATLAAQPYQGLSNEDVLRYVGNGRIMEKPEGCPEKLYDIMLKCWRFRPKQRPTFKEIIEILVPDLDPAFRDVSYFFNEGQHKSDEAQHNDLTDDLDDEDGPHLMEEELDDSNHPFLPMVEKSQDQGVELDDLFHDTSYAWQPDHSNVGAEPCDCTLIQERDQACGGIPHHIISAAHNSNSAGPNSAIGTMDNGSSTEGSKDSSKSSSSSYAMMNGLSVANGHLPIQVRTTPC</sequence>
<evidence type="ECO:0000256" key="6">
    <source>
        <dbReference type="ARBA" id="ARBA00022692"/>
    </source>
</evidence>
<organism evidence="28 29">
    <name type="scientific">Potamilus streckersoni</name>
    <dbReference type="NCBI Taxonomy" id="2493646"/>
    <lineage>
        <taxon>Eukaryota</taxon>
        <taxon>Metazoa</taxon>
        <taxon>Spiralia</taxon>
        <taxon>Lophotrochozoa</taxon>
        <taxon>Mollusca</taxon>
        <taxon>Bivalvia</taxon>
        <taxon>Autobranchia</taxon>
        <taxon>Heteroconchia</taxon>
        <taxon>Palaeoheterodonta</taxon>
        <taxon>Unionida</taxon>
        <taxon>Unionoidea</taxon>
        <taxon>Unionidae</taxon>
        <taxon>Ambleminae</taxon>
        <taxon>Lampsilini</taxon>
        <taxon>Potamilus</taxon>
    </lineage>
</organism>
<dbReference type="InterPro" id="IPR000719">
    <property type="entry name" value="Prot_kinase_dom"/>
</dbReference>
<dbReference type="Gene3D" id="3.30.200.20">
    <property type="entry name" value="Phosphorylase Kinase, domain 1"/>
    <property type="match status" value="1"/>
</dbReference>
<evidence type="ECO:0000256" key="5">
    <source>
        <dbReference type="ARBA" id="ARBA00022685"/>
    </source>
</evidence>
<evidence type="ECO:0000256" key="8">
    <source>
        <dbReference type="ARBA" id="ARBA00022729"/>
    </source>
</evidence>
<dbReference type="PRINTS" id="PR00109">
    <property type="entry name" value="TYRKINASE"/>
</dbReference>
<reference evidence="28" key="1">
    <citation type="journal article" date="2021" name="Genome Biol. Evol.">
        <title>A High-Quality Reference Genome for a Parasitic Bivalve with Doubly Uniparental Inheritance (Bivalvia: Unionida).</title>
        <authorList>
            <person name="Smith C.H."/>
        </authorList>
    </citation>
    <scope>NUCLEOTIDE SEQUENCE</scope>
    <source>
        <strain evidence="28">CHS0354</strain>
    </source>
</reference>
<keyword evidence="17 22" id="KW-0675">Receptor</keyword>
<evidence type="ECO:0000256" key="18">
    <source>
        <dbReference type="ARBA" id="ARBA00023180"/>
    </source>
</evidence>
<dbReference type="InterPro" id="IPR013783">
    <property type="entry name" value="Ig-like_fold"/>
</dbReference>
<dbReference type="SUPFAM" id="SSF49265">
    <property type="entry name" value="Fibronectin type III"/>
    <property type="match status" value="2"/>
</dbReference>
<evidence type="ECO:0000256" key="11">
    <source>
        <dbReference type="ARBA" id="ARBA00022777"/>
    </source>
</evidence>
<feature type="compositionally biased region" description="Low complexity" evidence="23">
    <location>
        <begin position="801"/>
        <end position="821"/>
    </location>
</feature>
<dbReference type="InterPro" id="IPR020635">
    <property type="entry name" value="Tyr_kinase_cat_dom"/>
</dbReference>
<dbReference type="GO" id="GO:0043410">
    <property type="term" value="P:positive regulation of MAPK cascade"/>
    <property type="evidence" value="ECO:0007669"/>
    <property type="project" value="TreeGrafter"/>
</dbReference>
<evidence type="ECO:0000256" key="22">
    <source>
        <dbReference type="RuleBase" id="RU000312"/>
    </source>
</evidence>
<evidence type="ECO:0000256" key="14">
    <source>
        <dbReference type="ARBA" id="ARBA00023136"/>
    </source>
</evidence>
<keyword evidence="7" id="KW-0479">Metal-binding</keyword>
<dbReference type="PROSITE" id="PS00107">
    <property type="entry name" value="PROTEIN_KINASE_ATP"/>
    <property type="match status" value="1"/>
</dbReference>
<feature type="region of interest" description="Disordered" evidence="23">
    <location>
        <begin position="1350"/>
        <end position="1369"/>
    </location>
</feature>
<feature type="region of interest" description="Disordered" evidence="23">
    <location>
        <begin position="1442"/>
        <end position="1476"/>
    </location>
</feature>
<feature type="domain" description="Fibronectin type-III" evidence="27">
    <location>
        <begin position="622"/>
        <end position="718"/>
    </location>
</feature>
<dbReference type="CDD" id="cd00063">
    <property type="entry name" value="FN3"/>
    <property type="match status" value="3"/>
</dbReference>
<keyword evidence="15" id="KW-0829">Tyrosine-protein kinase</keyword>
<dbReference type="InterPro" id="IPR050122">
    <property type="entry name" value="RTK"/>
</dbReference>
<dbReference type="Pfam" id="PF00757">
    <property type="entry name" value="Furin-like"/>
    <property type="match status" value="1"/>
</dbReference>
<evidence type="ECO:0000256" key="9">
    <source>
        <dbReference type="ARBA" id="ARBA00022737"/>
    </source>
</evidence>
<dbReference type="InterPro" id="IPR036941">
    <property type="entry name" value="Rcpt_L-dom_sf"/>
</dbReference>
<dbReference type="PROSITE" id="PS00109">
    <property type="entry name" value="PROTEIN_KINASE_TYR"/>
    <property type="match status" value="1"/>
</dbReference>
<evidence type="ECO:0000259" key="26">
    <source>
        <dbReference type="PROSITE" id="PS50011"/>
    </source>
</evidence>
<evidence type="ECO:0000313" key="28">
    <source>
        <dbReference type="EMBL" id="KAK3593755.1"/>
    </source>
</evidence>
<dbReference type="InterPro" id="IPR006211">
    <property type="entry name" value="Furin-like_Cys-rich_dom"/>
</dbReference>
<dbReference type="Pfam" id="PF01030">
    <property type="entry name" value="Recep_L_domain"/>
    <property type="match status" value="2"/>
</dbReference>
<keyword evidence="3 22" id="KW-0597">Phosphoprotein</keyword>
<dbReference type="Gene3D" id="2.10.220.10">
    <property type="entry name" value="Hormone Receptor, Insulin-like Growth Factor Receptor 1, Chain A, domain 2"/>
    <property type="match status" value="1"/>
</dbReference>
<keyword evidence="16" id="KW-1015">Disulfide bond</keyword>
<feature type="compositionally biased region" description="Polar residues" evidence="23">
    <location>
        <begin position="790"/>
        <end position="800"/>
    </location>
</feature>
<evidence type="ECO:0000256" key="7">
    <source>
        <dbReference type="ARBA" id="ARBA00022723"/>
    </source>
</evidence>
<evidence type="ECO:0000256" key="15">
    <source>
        <dbReference type="ARBA" id="ARBA00023137"/>
    </source>
</evidence>
<keyword evidence="19" id="KW-0464">Manganese</keyword>
<keyword evidence="13 24" id="KW-1133">Transmembrane helix</keyword>
<feature type="signal peptide" evidence="25">
    <location>
        <begin position="1"/>
        <end position="25"/>
    </location>
</feature>
<evidence type="ECO:0000256" key="21">
    <source>
        <dbReference type="PROSITE-ProRule" id="PRU10141"/>
    </source>
</evidence>
<evidence type="ECO:0000256" key="23">
    <source>
        <dbReference type="SAM" id="MobiDB-lite"/>
    </source>
</evidence>
<feature type="transmembrane region" description="Helical" evidence="24">
    <location>
        <begin position="1000"/>
        <end position="1026"/>
    </location>
</feature>
<evidence type="ECO:0000259" key="27">
    <source>
        <dbReference type="PROSITE" id="PS50853"/>
    </source>
</evidence>
<dbReference type="FunFam" id="1.10.510.10:FF:000528">
    <property type="entry name" value="Tyrosine-protein kinase receptor"/>
    <property type="match status" value="1"/>
</dbReference>
<evidence type="ECO:0000256" key="13">
    <source>
        <dbReference type="ARBA" id="ARBA00022989"/>
    </source>
</evidence>
<dbReference type="EMBL" id="JAEAOA010000884">
    <property type="protein sequence ID" value="KAK3593755.1"/>
    <property type="molecule type" value="Genomic_DNA"/>
</dbReference>
<evidence type="ECO:0000256" key="4">
    <source>
        <dbReference type="ARBA" id="ARBA00022679"/>
    </source>
</evidence>
<evidence type="ECO:0000256" key="1">
    <source>
        <dbReference type="ARBA" id="ARBA00001936"/>
    </source>
</evidence>
<dbReference type="PANTHER" id="PTHR24416">
    <property type="entry name" value="TYROSINE-PROTEIN KINASE RECEPTOR"/>
    <property type="match status" value="1"/>
</dbReference>
<keyword evidence="11" id="KW-0418">Kinase</keyword>
<dbReference type="InterPro" id="IPR011009">
    <property type="entry name" value="Kinase-like_dom_sf"/>
</dbReference>
<dbReference type="FunFam" id="3.80.20.20:FF:000001">
    <property type="entry name" value="Tyrosine-protein kinase receptor"/>
    <property type="match status" value="1"/>
</dbReference>
<feature type="domain" description="Protein kinase" evidence="26">
    <location>
        <begin position="1063"/>
        <end position="1336"/>
    </location>
</feature>
<name>A0AAE0SLI6_9BIVA</name>
<accession>A0AAE0SLI6</accession>
<keyword evidence="18" id="KW-0325">Glycoprotein</keyword>
<comment type="cofactor">
    <cofactor evidence="1">
        <name>Mn(2+)</name>
        <dbReference type="ChEBI" id="CHEBI:29035"/>
    </cofactor>
</comment>
<reference evidence="28" key="3">
    <citation type="submission" date="2023-05" db="EMBL/GenBank/DDBJ databases">
        <authorList>
            <person name="Smith C.H."/>
        </authorList>
    </citation>
    <scope>NUCLEOTIDE SEQUENCE</scope>
    <source>
        <strain evidence="28">CHS0354</strain>
        <tissue evidence="28">Mantle</tissue>
    </source>
</reference>
<dbReference type="InterPro" id="IPR001245">
    <property type="entry name" value="Ser-Thr/Tyr_kinase_cat_dom"/>
</dbReference>